<evidence type="ECO:0000313" key="1">
    <source>
        <dbReference type="EnsemblMetazoa" id="Aqu2.1.32666_001"/>
    </source>
</evidence>
<organism evidence="1">
    <name type="scientific">Amphimedon queenslandica</name>
    <name type="common">Sponge</name>
    <dbReference type="NCBI Taxonomy" id="400682"/>
    <lineage>
        <taxon>Eukaryota</taxon>
        <taxon>Metazoa</taxon>
        <taxon>Porifera</taxon>
        <taxon>Demospongiae</taxon>
        <taxon>Heteroscleromorpha</taxon>
        <taxon>Haplosclerida</taxon>
        <taxon>Niphatidae</taxon>
        <taxon>Amphimedon</taxon>
    </lineage>
</organism>
<protein>
    <submittedName>
        <fullName evidence="1">Uncharacterized protein</fullName>
    </submittedName>
</protein>
<dbReference type="EnsemblMetazoa" id="Aqu2.1.32666_001">
    <property type="protein sequence ID" value="Aqu2.1.32666_001"/>
    <property type="gene ID" value="Aqu2.1.32666"/>
</dbReference>
<name>A0A1X7UY87_AMPQE</name>
<reference evidence="1" key="1">
    <citation type="submission" date="2017-05" db="UniProtKB">
        <authorList>
            <consortium name="EnsemblMetazoa"/>
        </authorList>
    </citation>
    <scope>IDENTIFICATION</scope>
</reference>
<dbReference type="InParanoid" id="A0A1X7UY87"/>
<accession>A0A1X7UY87</accession>
<dbReference type="AlphaFoldDB" id="A0A1X7UY87"/>
<sequence length="115" mass="13408">MNPTVNGLSYSVRLWVKRHDPVLHWCTIRGYPVNGVHHIIIGCSVEFSFSRYTDFRLTSERVRFSTMLPVPRRTRASSTGSNCSSLIESRGHMMAMKRQKRERKHFRQELLAMSP</sequence>
<proteinExistence type="predicted"/>